<reference evidence="1 2" key="1">
    <citation type="journal article" date="2016" name="Mol. Biol. Evol.">
        <title>Comparative Genomics of Early-Diverging Mushroom-Forming Fungi Provides Insights into the Origins of Lignocellulose Decay Capabilities.</title>
        <authorList>
            <person name="Nagy L.G."/>
            <person name="Riley R."/>
            <person name="Tritt A."/>
            <person name="Adam C."/>
            <person name="Daum C."/>
            <person name="Floudas D."/>
            <person name="Sun H."/>
            <person name="Yadav J.S."/>
            <person name="Pangilinan J."/>
            <person name="Larsson K.H."/>
            <person name="Matsuura K."/>
            <person name="Barry K."/>
            <person name="Labutti K."/>
            <person name="Kuo R."/>
            <person name="Ohm R.A."/>
            <person name="Bhattacharya S.S."/>
            <person name="Shirouzu T."/>
            <person name="Yoshinaga Y."/>
            <person name="Martin F.M."/>
            <person name="Grigoriev I.V."/>
            <person name="Hibbett D.S."/>
        </authorList>
    </citation>
    <scope>NUCLEOTIDE SEQUENCE [LARGE SCALE GENOMIC DNA]</scope>
    <source>
        <strain evidence="1 2">TUFC12733</strain>
    </source>
</reference>
<dbReference type="Proteomes" id="UP000076738">
    <property type="component" value="Unassembled WGS sequence"/>
</dbReference>
<proteinExistence type="predicted"/>
<organism evidence="1 2">
    <name type="scientific">Calocera viscosa (strain TUFC12733)</name>
    <dbReference type="NCBI Taxonomy" id="1330018"/>
    <lineage>
        <taxon>Eukaryota</taxon>
        <taxon>Fungi</taxon>
        <taxon>Dikarya</taxon>
        <taxon>Basidiomycota</taxon>
        <taxon>Agaricomycotina</taxon>
        <taxon>Dacrymycetes</taxon>
        <taxon>Dacrymycetales</taxon>
        <taxon>Dacrymycetaceae</taxon>
        <taxon>Calocera</taxon>
    </lineage>
</organism>
<dbReference type="EMBL" id="KV417337">
    <property type="protein sequence ID" value="KZO90618.1"/>
    <property type="molecule type" value="Genomic_DNA"/>
</dbReference>
<accession>A0A167GJ99</accession>
<evidence type="ECO:0000313" key="1">
    <source>
        <dbReference type="EMBL" id="KZO90618.1"/>
    </source>
</evidence>
<keyword evidence="2" id="KW-1185">Reference proteome</keyword>
<gene>
    <name evidence="1" type="ORF">CALVIDRAFT_531315</name>
</gene>
<protein>
    <submittedName>
        <fullName evidence="1">Uncharacterized protein</fullName>
    </submittedName>
</protein>
<evidence type="ECO:0000313" key="2">
    <source>
        <dbReference type="Proteomes" id="UP000076738"/>
    </source>
</evidence>
<sequence length="340" mass="38535">MSAKRGMPLSRESAGAPKFGASPMAFNRYFEDLERLFAGSDPEVADDTKKIDFAIFYTDDETYELWSRIRSGLSDAEKSDYDGFKQKVKEWYPGAGSDDWKYNRRDLDDIIFRYRGHISTRAVYGQFIREFDNIAQFLIEHKRISSMDRDRLFRDVFYQPRGESPVWDRMDDYLRIKHIDKALDDVLTTEEYMKAAEWALGGTTAILRDSNASHVPESIIPKSITIKSEPISTELTSKYNALDDKVNHLTSMMTSIFSALQSQSSNRPNTHSFTPIGRTPATGANAYPIGSNTASAQPSTSYTPPRPSNFCYFDGASNGMFEMAFLFEMVLSTSCQIGKP</sequence>
<name>A0A167GJ99_CALVF</name>
<dbReference type="AlphaFoldDB" id="A0A167GJ99"/>
<dbReference type="OrthoDB" id="3260031at2759"/>